<dbReference type="Pfam" id="PF05199">
    <property type="entry name" value="GMC_oxred_C"/>
    <property type="match status" value="1"/>
</dbReference>
<feature type="domain" description="Glucose-methanol-choline oxidoreductase N-terminal" evidence="8">
    <location>
        <begin position="257"/>
        <end position="271"/>
    </location>
</feature>
<evidence type="ECO:0000256" key="2">
    <source>
        <dbReference type="ARBA" id="ARBA00010790"/>
    </source>
</evidence>
<keyword evidence="4 5" id="KW-0274">FAD</keyword>
<protein>
    <submittedName>
        <fullName evidence="9">Alcohol dehydrogenase [acceptor]</fullName>
        <ecNumber evidence="9">1.1.99.-</ecNumber>
    </submittedName>
</protein>
<dbReference type="SUPFAM" id="SSF54373">
    <property type="entry name" value="FAD-linked reductases, C-terminal domain"/>
    <property type="match status" value="1"/>
</dbReference>
<dbReference type="Proteomes" id="UP000193224">
    <property type="component" value="Unassembled WGS sequence"/>
</dbReference>
<evidence type="ECO:0000313" key="10">
    <source>
        <dbReference type="Proteomes" id="UP000193224"/>
    </source>
</evidence>
<evidence type="ECO:0000256" key="5">
    <source>
        <dbReference type="PIRSR" id="PIRSR000137-2"/>
    </source>
</evidence>
<evidence type="ECO:0000256" key="3">
    <source>
        <dbReference type="ARBA" id="ARBA00022630"/>
    </source>
</evidence>
<dbReference type="SUPFAM" id="SSF51905">
    <property type="entry name" value="FAD/NAD(P)-binding domain"/>
    <property type="match status" value="1"/>
</dbReference>
<dbReference type="Gene3D" id="3.50.50.60">
    <property type="entry name" value="FAD/NAD(P)-binding domain"/>
    <property type="match status" value="1"/>
</dbReference>
<evidence type="ECO:0000313" key="9">
    <source>
        <dbReference type="EMBL" id="SMC11271.1"/>
    </source>
</evidence>
<evidence type="ECO:0000256" key="6">
    <source>
        <dbReference type="RuleBase" id="RU003968"/>
    </source>
</evidence>
<evidence type="ECO:0000259" key="8">
    <source>
        <dbReference type="PROSITE" id="PS00624"/>
    </source>
</evidence>
<dbReference type="PIRSF" id="PIRSF000137">
    <property type="entry name" value="Alcohol_oxidase"/>
    <property type="match status" value="1"/>
</dbReference>
<dbReference type="PROSITE" id="PS00624">
    <property type="entry name" value="GMC_OXRED_2"/>
    <property type="match status" value="1"/>
</dbReference>
<dbReference type="GO" id="GO:0050660">
    <property type="term" value="F:flavin adenine dinucleotide binding"/>
    <property type="evidence" value="ECO:0007669"/>
    <property type="project" value="InterPro"/>
</dbReference>
<proteinExistence type="inferred from homology"/>
<feature type="binding site" evidence="5">
    <location>
        <position position="87"/>
    </location>
    <ligand>
        <name>FAD</name>
        <dbReference type="ChEBI" id="CHEBI:57692"/>
    </ligand>
</feature>
<dbReference type="EMBL" id="FWXB01000003">
    <property type="protein sequence ID" value="SMC11271.1"/>
    <property type="molecule type" value="Genomic_DNA"/>
</dbReference>
<dbReference type="RefSeq" id="WP_085799245.1">
    <property type="nucleotide sequence ID" value="NZ_FWXB01000003.1"/>
</dbReference>
<dbReference type="Gene3D" id="3.30.560.10">
    <property type="entry name" value="Glucose Oxidase, domain 3"/>
    <property type="match status" value="1"/>
</dbReference>
<keyword evidence="9" id="KW-0560">Oxidoreductase</keyword>
<evidence type="ECO:0000256" key="4">
    <source>
        <dbReference type="ARBA" id="ARBA00022827"/>
    </source>
</evidence>
<dbReference type="InterPro" id="IPR036188">
    <property type="entry name" value="FAD/NAD-bd_sf"/>
</dbReference>
<dbReference type="PROSITE" id="PS00623">
    <property type="entry name" value="GMC_OXRED_1"/>
    <property type="match status" value="1"/>
</dbReference>
<feature type="binding site" evidence="5">
    <location>
        <position position="222"/>
    </location>
    <ligand>
        <name>FAD</name>
        <dbReference type="ChEBI" id="CHEBI:57692"/>
    </ligand>
</feature>
<organism evidence="9 10">
    <name type="scientific">Roseovarius aestuarii</name>
    <dbReference type="NCBI Taxonomy" id="475083"/>
    <lineage>
        <taxon>Bacteria</taxon>
        <taxon>Pseudomonadati</taxon>
        <taxon>Pseudomonadota</taxon>
        <taxon>Alphaproteobacteria</taxon>
        <taxon>Rhodobacterales</taxon>
        <taxon>Roseobacteraceae</taxon>
        <taxon>Roseovarius</taxon>
    </lineage>
</organism>
<name>A0A1X7BNV2_9RHOB</name>
<accession>A0A1X7BNV2</accession>
<keyword evidence="10" id="KW-1185">Reference proteome</keyword>
<comment type="cofactor">
    <cofactor evidence="1 5">
        <name>FAD</name>
        <dbReference type="ChEBI" id="CHEBI:57692"/>
    </cofactor>
</comment>
<feature type="binding site" evidence="5">
    <location>
        <begin position="95"/>
        <end position="98"/>
    </location>
    <ligand>
        <name>FAD</name>
        <dbReference type="ChEBI" id="CHEBI:57692"/>
    </ligand>
</feature>
<dbReference type="InterPro" id="IPR012132">
    <property type="entry name" value="GMC_OxRdtase"/>
</dbReference>
<dbReference type="GO" id="GO:0016614">
    <property type="term" value="F:oxidoreductase activity, acting on CH-OH group of donors"/>
    <property type="evidence" value="ECO:0007669"/>
    <property type="project" value="InterPro"/>
</dbReference>
<reference evidence="9 10" key="1">
    <citation type="submission" date="2017-03" db="EMBL/GenBank/DDBJ databases">
        <authorList>
            <person name="Afonso C.L."/>
            <person name="Miller P.J."/>
            <person name="Scott M.A."/>
            <person name="Spackman E."/>
            <person name="Goraichik I."/>
            <person name="Dimitrov K.M."/>
            <person name="Suarez D.L."/>
            <person name="Swayne D.E."/>
        </authorList>
    </citation>
    <scope>NUCLEOTIDE SEQUENCE [LARGE SCALE GENOMIC DNA]</scope>
    <source>
        <strain evidence="9 10">CECT 7745</strain>
    </source>
</reference>
<dbReference type="InterPro" id="IPR000172">
    <property type="entry name" value="GMC_OxRdtase_N"/>
</dbReference>
<evidence type="ECO:0000259" key="7">
    <source>
        <dbReference type="PROSITE" id="PS00623"/>
    </source>
</evidence>
<feature type="domain" description="Glucose-methanol-choline oxidoreductase N-terminal" evidence="7">
    <location>
        <begin position="85"/>
        <end position="108"/>
    </location>
</feature>
<dbReference type="PANTHER" id="PTHR11552">
    <property type="entry name" value="GLUCOSE-METHANOL-CHOLINE GMC OXIDOREDUCTASE"/>
    <property type="match status" value="1"/>
</dbReference>
<comment type="similarity">
    <text evidence="2 6">Belongs to the GMC oxidoreductase family.</text>
</comment>
<sequence length="541" mass="59142">MSGENQQYDYIIVGAGSAGAVLANRLSVDARNSVLLIEAGGNDLNPWIRMPIGYGKAYYDKRINWKFKTRPVPGLGGRESYWPRGKVIGGSSSINAMVYVRGHRQDYDDWAADAPGWGWDDVEPVFRRMEDWSRGADAHRGVGGPLPVQDITDVVHPLCQNYLEAAAEAGIPFNPDYNGASMDGVGVYQITTRNGLRASTAACYLRPALTRKNLRVAMHAHVTRLTLEGHRVTGLRYHQKGRDHIALAGREVILAAGAISSPMILQRSGIGAGEMLREKGIDVVFDSPHVGQHLQDHLGLDNLYRARVPTLNQVLRPWLGRLRVGLEYLMKRTGPLSLSVNQGGGFVRLRDGDGRPDQQLYFSPLSYTRAPAGKRPLMTPDPFPGFLLGFNQCRPSSRGHLQISSADPFAEPEIHPNYLSTTDDRQAMIDGMRLVRRIAEAPALASVIEAELAPGPDVTSDEGIADYARENAWTVFHPCGTCRMGSDLTQTVVDPRLRVHGPGGLRVADASIFPIITSGNTNAPSIMVGEKAADMILEDNI</sequence>
<evidence type="ECO:0000256" key="1">
    <source>
        <dbReference type="ARBA" id="ARBA00001974"/>
    </source>
</evidence>
<dbReference type="PANTHER" id="PTHR11552:SF147">
    <property type="entry name" value="CHOLINE DEHYDROGENASE, MITOCHONDRIAL"/>
    <property type="match status" value="1"/>
</dbReference>
<gene>
    <name evidence="9" type="primary">alkJ_3</name>
    <name evidence="9" type="ORF">ROA7745_01083</name>
</gene>
<dbReference type="OrthoDB" id="9785276at2"/>
<dbReference type="AlphaFoldDB" id="A0A1X7BNV2"/>
<dbReference type="EC" id="1.1.99.-" evidence="9"/>
<dbReference type="InterPro" id="IPR007867">
    <property type="entry name" value="GMC_OxRtase_C"/>
</dbReference>
<dbReference type="Pfam" id="PF00732">
    <property type="entry name" value="GMC_oxred_N"/>
    <property type="match status" value="1"/>
</dbReference>
<keyword evidence="3 6" id="KW-0285">Flavoprotein</keyword>